<dbReference type="GO" id="GO:0006749">
    <property type="term" value="P:glutathione metabolic process"/>
    <property type="evidence" value="ECO:0007669"/>
    <property type="project" value="TreeGrafter"/>
</dbReference>
<protein>
    <submittedName>
        <fullName evidence="5">Hydantoinase/oxoprolinase family protein</fullName>
    </submittedName>
</protein>
<feature type="domain" description="Hydantoinase A/oxoprolinase" evidence="2">
    <location>
        <begin position="192"/>
        <end position="468"/>
    </location>
</feature>
<feature type="domain" description="Hydantoinase/oxoprolinase N-terminal" evidence="3">
    <location>
        <begin position="5"/>
        <end position="123"/>
    </location>
</feature>
<evidence type="ECO:0000313" key="6">
    <source>
        <dbReference type="Proteomes" id="UP000466307"/>
    </source>
</evidence>
<dbReference type="GO" id="GO:0005829">
    <property type="term" value="C:cytosol"/>
    <property type="evidence" value="ECO:0007669"/>
    <property type="project" value="TreeGrafter"/>
</dbReference>
<reference evidence="5 6" key="1">
    <citation type="submission" date="2020-01" db="EMBL/GenBank/DDBJ databases">
        <title>Investigation of new actinobacteria for the biodesulphurisation of diesel fuel.</title>
        <authorList>
            <person name="Athi Narayanan S.M."/>
        </authorList>
    </citation>
    <scope>NUCLEOTIDE SEQUENCE [LARGE SCALE GENOMIC DNA]</scope>
    <source>
        <strain evidence="5 6">213E</strain>
    </source>
</reference>
<dbReference type="Pfam" id="PF01968">
    <property type="entry name" value="Hydantoinase_A"/>
    <property type="match status" value="1"/>
</dbReference>
<dbReference type="Pfam" id="PF05378">
    <property type="entry name" value="Hydant_A_N"/>
    <property type="match status" value="1"/>
</dbReference>
<dbReference type="RefSeq" id="WP_059038560.1">
    <property type="nucleotide sequence ID" value="NZ_JAADZU010000003.1"/>
</dbReference>
<dbReference type="AlphaFoldDB" id="A0A7K3LJ40"/>
<evidence type="ECO:0000259" key="2">
    <source>
        <dbReference type="Pfam" id="PF01968"/>
    </source>
</evidence>
<evidence type="ECO:0000259" key="4">
    <source>
        <dbReference type="Pfam" id="PF19278"/>
    </source>
</evidence>
<dbReference type="InterPro" id="IPR045079">
    <property type="entry name" value="Oxoprolinase-like"/>
</dbReference>
<feature type="region of interest" description="Disordered" evidence="1">
    <location>
        <begin position="558"/>
        <end position="581"/>
    </location>
</feature>
<keyword evidence="6" id="KW-1185">Reference proteome</keyword>
<name>A0A7K3LJ40_9ACTN</name>
<dbReference type="InterPro" id="IPR049517">
    <property type="entry name" value="ACX-like_C"/>
</dbReference>
<dbReference type="InterPro" id="IPR008040">
    <property type="entry name" value="Hydant_A_N"/>
</dbReference>
<accession>A0A7K3LJ40</accession>
<organism evidence="5 6">
    <name type="scientific">Gordonia desulfuricans</name>
    <dbReference type="NCBI Taxonomy" id="89051"/>
    <lineage>
        <taxon>Bacteria</taxon>
        <taxon>Bacillati</taxon>
        <taxon>Actinomycetota</taxon>
        <taxon>Actinomycetes</taxon>
        <taxon>Mycobacteriales</taxon>
        <taxon>Gordoniaceae</taxon>
        <taxon>Gordonia</taxon>
    </lineage>
</organism>
<dbReference type="EMBL" id="JAADZU010000003">
    <property type="protein sequence ID" value="NDK88289.1"/>
    <property type="molecule type" value="Genomic_DNA"/>
</dbReference>
<evidence type="ECO:0000259" key="3">
    <source>
        <dbReference type="Pfam" id="PF05378"/>
    </source>
</evidence>
<dbReference type="Pfam" id="PF19278">
    <property type="entry name" value="Hydant_A_C"/>
    <property type="match status" value="1"/>
</dbReference>
<comment type="caution">
    <text evidence="5">The sequence shown here is derived from an EMBL/GenBank/DDBJ whole genome shotgun (WGS) entry which is preliminary data.</text>
</comment>
<gene>
    <name evidence="5" type="ORF">GYA93_01620</name>
</gene>
<sequence length="635" mass="67839">MDTLINIDNGGTLTDICVWDGSSISFTKTLTTPHDLSECLFTGIEKASEKLYGRADTTRLLHQAQHIRYSTTQGTNALVERRGPMIGVITSVDGLAEQMQRDDAQAKLFDGLIGNRVHTVDAHADTLDFDIVQLVNRLTTQGAARVVVVGGDAEVERTLRNVLLRRFPRHLLGSVPLIYSWELAGDRDDARRAWSCVINSFLHPTMERFLYGAERRLKEYKVANPLLVYRNDGASSRVAKSVALKTYSSGPRGGLEGTAALAGVYGLPHALMMDIGGTTTDVGMVRDSEVAVLDRGAIEGVDISYEMSDVRSTGVGGSSVIAVTDGTITVGPKSVGAAPGPACFGFGGKQATITDVNLLLGVLDADTYLDGTFTLDAERSRAVITETIAEPLGIGLDEALIRMEQAFFTALAQSFSSWVESDTTLLAFGGAGPMSAAGAARRAGVRQVLIPRTAAVFSAFGIAFSDVGKTYEVVIDEATADAALATHNELLARAERDMFQEGYALADCETRWQLVLESTDTGARSRVPYAPGDDVEYPGHTLTLELTTTAPLPHPELAEQESVDETPAPATGTRRVRSAADTVDEVPVHVLEDLSPGHSGDGPAIIEGPFFTARVLPGWHFRVTSAGDLLLTDVG</sequence>
<dbReference type="GO" id="GO:0017168">
    <property type="term" value="F:5-oxoprolinase (ATP-hydrolyzing) activity"/>
    <property type="evidence" value="ECO:0007669"/>
    <property type="project" value="TreeGrafter"/>
</dbReference>
<evidence type="ECO:0000313" key="5">
    <source>
        <dbReference type="EMBL" id="NDK88289.1"/>
    </source>
</evidence>
<dbReference type="PANTHER" id="PTHR11365">
    <property type="entry name" value="5-OXOPROLINASE RELATED"/>
    <property type="match status" value="1"/>
</dbReference>
<feature type="domain" description="Acetophenone carboxylase-like C-terminal" evidence="4">
    <location>
        <begin position="546"/>
        <end position="620"/>
    </location>
</feature>
<dbReference type="PANTHER" id="PTHR11365:SF23">
    <property type="entry name" value="HYPOTHETICAL 5-OXOPROLINASE (EUROFUNG)-RELATED"/>
    <property type="match status" value="1"/>
</dbReference>
<proteinExistence type="predicted"/>
<dbReference type="InterPro" id="IPR002821">
    <property type="entry name" value="Hydantoinase_A"/>
</dbReference>
<evidence type="ECO:0000256" key="1">
    <source>
        <dbReference type="SAM" id="MobiDB-lite"/>
    </source>
</evidence>
<dbReference type="Proteomes" id="UP000466307">
    <property type="component" value="Unassembled WGS sequence"/>
</dbReference>